<dbReference type="RefSeq" id="WP_253667851.1">
    <property type="nucleotide sequence ID" value="NZ_JAMTCP010000002.1"/>
</dbReference>
<dbReference type="PROSITE" id="PS51819">
    <property type="entry name" value="VOC"/>
    <property type="match status" value="1"/>
</dbReference>
<evidence type="ECO:0000313" key="2">
    <source>
        <dbReference type="EMBL" id="MCP2256881.1"/>
    </source>
</evidence>
<dbReference type="PANTHER" id="PTHR35908">
    <property type="entry name" value="HYPOTHETICAL FUSION PROTEIN"/>
    <property type="match status" value="1"/>
</dbReference>
<dbReference type="Pfam" id="PF18029">
    <property type="entry name" value="Glyoxalase_6"/>
    <property type="match status" value="1"/>
</dbReference>
<dbReference type="SUPFAM" id="SSF54593">
    <property type="entry name" value="Glyoxalase/Bleomycin resistance protein/Dihydroxybiphenyl dioxygenase"/>
    <property type="match status" value="1"/>
</dbReference>
<feature type="domain" description="VOC" evidence="1">
    <location>
        <begin position="4"/>
        <end position="113"/>
    </location>
</feature>
<dbReference type="InterPro" id="IPR037523">
    <property type="entry name" value="VOC_core"/>
</dbReference>
<name>A0ABT1HMX6_STRSD</name>
<dbReference type="InterPro" id="IPR029068">
    <property type="entry name" value="Glyas_Bleomycin-R_OHBP_Dase"/>
</dbReference>
<dbReference type="EMBL" id="JAMTCP010000002">
    <property type="protein sequence ID" value="MCP2256881.1"/>
    <property type="molecule type" value="Genomic_DNA"/>
</dbReference>
<evidence type="ECO:0000259" key="1">
    <source>
        <dbReference type="PROSITE" id="PS51819"/>
    </source>
</evidence>
<dbReference type="PANTHER" id="PTHR35908:SF1">
    <property type="entry name" value="CONSERVED PROTEIN"/>
    <property type="match status" value="1"/>
</dbReference>
<dbReference type="CDD" id="cd06587">
    <property type="entry name" value="VOC"/>
    <property type="match status" value="1"/>
</dbReference>
<dbReference type="Proteomes" id="UP001205311">
    <property type="component" value="Unassembled WGS sequence"/>
</dbReference>
<keyword evidence="3" id="KW-1185">Reference proteome</keyword>
<protein>
    <submittedName>
        <fullName evidence="2">Glyoxalase-like domain-containing protein</fullName>
    </submittedName>
</protein>
<organism evidence="2 3">
    <name type="scientific">Streptoalloteichus tenebrarius (strain ATCC 17920 / DSM 40477 / JCM 4838 / CBS 697.72 / NBRC 16177 / NCIMB 11028 / NRRL B-12390 / A12253. 1 / ISP 5477)</name>
    <name type="common">Streptomyces tenebrarius</name>
    <dbReference type="NCBI Taxonomy" id="1933"/>
    <lineage>
        <taxon>Bacteria</taxon>
        <taxon>Bacillati</taxon>
        <taxon>Actinomycetota</taxon>
        <taxon>Actinomycetes</taxon>
        <taxon>Pseudonocardiales</taxon>
        <taxon>Pseudonocardiaceae</taxon>
        <taxon>Streptoalloteichus</taxon>
    </lineage>
</organism>
<dbReference type="Gene3D" id="3.10.180.10">
    <property type="entry name" value="2,3-Dihydroxybiphenyl 1,2-Dioxygenase, domain 1"/>
    <property type="match status" value="1"/>
</dbReference>
<reference evidence="2 3" key="1">
    <citation type="submission" date="2022-06" db="EMBL/GenBank/DDBJ databases">
        <title>Genomic Encyclopedia of Archaeal and Bacterial Type Strains, Phase II (KMG-II): from individual species to whole genera.</title>
        <authorList>
            <person name="Goeker M."/>
        </authorList>
    </citation>
    <scope>NUCLEOTIDE SEQUENCE [LARGE SCALE GENOMIC DNA]</scope>
    <source>
        <strain evidence="2 3">DSM 40477</strain>
    </source>
</reference>
<sequence length="117" mass="12642">MSLALKMVTIDCLDPHRLAEFWTRALGASVVGDWGGFLVLGVEGAPALGLQRVPEPRAGKNRVHLDFAADDREAEVRRLEELGATRVTEHSAPGLAWTVLADPEGNEFCVSDPVDHA</sequence>
<gene>
    <name evidence="2" type="ORF">LX15_000564</name>
</gene>
<comment type="caution">
    <text evidence="2">The sequence shown here is derived from an EMBL/GenBank/DDBJ whole genome shotgun (WGS) entry which is preliminary data.</text>
</comment>
<accession>A0ABT1HMX6</accession>
<evidence type="ECO:0000313" key="3">
    <source>
        <dbReference type="Proteomes" id="UP001205311"/>
    </source>
</evidence>
<proteinExistence type="predicted"/>
<dbReference type="InterPro" id="IPR041581">
    <property type="entry name" value="Glyoxalase_6"/>
</dbReference>